<comment type="cofactor">
    <cofactor evidence="1">
        <name>Fe(2+)</name>
        <dbReference type="ChEBI" id="CHEBI:29033"/>
    </cofactor>
</comment>
<dbReference type="CDD" id="cd06123">
    <property type="entry name" value="cupin_HAO"/>
    <property type="match status" value="1"/>
</dbReference>
<dbReference type="InterPro" id="IPR010329">
    <property type="entry name" value="3hydroanth_dOase"/>
</dbReference>
<dbReference type="NCBIfam" id="TIGR03037">
    <property type="entry name" value="anthran_nbaC"/>
    <property type="match status" value="1"/>
</dbReference>
<organism evidence="9 10">
    <name type="scientific">Vitreoscilla massiliensis</name>
    <dbReference type="NCBI Taxonomy" id="1689272"/>
    <lineage>
        <taxon>Bacteria</taxon>
        <taxon>Pseudomonadati</taxon>
        <taxon>Pseudomonadota</taxon>
        <taxon>Betaproteobacteria</taxon>
        <taxon>Neisseriales</taxon>
        <taxon>Neisseriaceae</taxon>
        <taxon>Vitreoscilla</taxon>
    </lineage>
</organism>
<dbReference type="EC" id="1.13.11.6" evidence="8"/>
<keyword evidence="6 9" id="KW-0560">Oxidoreductase</keyword>
<keyword evidence="10" id="KW-1185">Reference proteome</keyword>
<dbReference type="SUPFAM" id="SSF51182">
    <property type="entry name" value="RmlC-like cupins"/>
    <property type="match status" value="1"/>
</dbReference>
<dbReference type="PANTHER" id="PTHR15497:SF1">
    <property type="entry name" value="3-HYDROXYANTHRANILATE 3,4-DIOXYGENASE"/>
    <property type="match status" value="1"/>
</dbReference>
<evidence type="ECO:0000256" key="6">
    <source>
        <dbReference type="ARBA" id="ARBA00023002"/>
    </source>
</evidence>
<sequence>MELKYGPAFNLLQWSEQNQDKLTPPVCNTALFPDGDYIINMVGGPNKRTDFHCNPTEEIFYQIKGNAYLNVWDRGQFEQIRLAEGDIFLLPAYLNHSPQRPEAGGLCFLVEKPRAQDQKDHFNWYCANCATLVGSVGDHVDDLVADLPSAFKLFYDKSDAERTCPQCGEVHPGRKAGEWLQRFAEVHNPAYA</sequence>
<evidence type="ECO:0000256" key="4">
    <source>
        <dbReference type="ARBA" id="ARBA00022723"/>
    </source>
</evidence>
<name>A0ABY4E1I6_9NEIS</name>
<evidence type="ECO:0000256" key="3">
    <source>
        <dbReference type="ARBA" id="ARBA00022642"/>
    </source>
</evidence>
<keyword evidence="7" id="KW-0408">Iron</keyword>
<dbReference type="Pfam" id="PF06052">
    <property type="entry name" value="3-HAO"/>
    <property type="match status" value="1"/>
</dbReference>
<evidence type="ECO:0000256" key="7">
    <source>
        <dbReference type="ARBA" id="ARBA00023004"/>
    </source>
</evidence>
<dbReference type="Gene3D" id="2.60.120.10">
    <property type="entry name" value="Jelly Rolls"/>
    <property type="match status" value="1"/>
</dbReference>
<protein>
    <recommendedName>
        <fullName evidence="8">3-hydroxyanthranilate 3,4-dioxygenase</fullName>
        <ecNumber evidence="8">1.13.11.6</ecNumber>
    </recommendedName>
</protein>
<dbReference type="PANTHER" id="PTHR15497">
    <property type="entry name" value="3-HYDROXYANTHRANILATE 3,4-DIOXYGENASE"/>
    <property type="match status" value="1"/>
</dbReference>
<dbReference type="Proteomes" id="UP000832011">
    <property type="component" value="Chromosome"/>
</dbReference>
<dbReference type="GO" id="GO:0000334">
    <property type="term" value="F:3-hydroxyanthranilate 3,4-dioxygenase activity"/>
    <property type="evidence" value="ECO:0007669"/>
    <property type="project" value="UniProtKB-EC"/>
</dbReference>
<gene>
    <name evidence="9" type="primary">nbaC</name>
    <name evidence="9" type="ORF">LVJ82_11900</name>
</gene>
<dbReference type="InterPro" id="IPR011051">
    <property type="entry name" value="RmlC_Cupin_sf"/>
</dbReference>
<dbReference type="InterPro" id="IPR014710">
    <property type="entry name" value="RmlC-like_jellyroll"/>
</dbReference>
<keyword evidence="5" id="KW-0223">Dioxygenase</keyword>
<proteinExistence type="predicted"/>
<evidence type="ECO:0000256" key="2">
    <source>
        <dbReference type="ARBA" id="ARBA00002752"/>
    </source>
</evidence>
<comment type="function">
    <text evidence="2">Catalyzes the oxidative ring opening of 3-hydroxyanthranilate to 2-amino-3-carboxymuconate semialdehyde, which spontaneously cyclizes to quinolinate.</text>
</comment>
<dbReference type="EMBL" id="CP091511">
    <property type="protein sequence ID" value="UOO88188.1"/>
    <property type="molecule type" value="Genomic_DNA"/>
</dbReference>
<evidence type="ECO:0000313" key="9">
    <source>
        <dbReference type="EMBL" id="UOO88188.1"/>
    </source>
</evidence>
<evidence type="ECO:0000313" key="10">
    <source>
        <dbReference type="Proteomes" id="UP000832011"/>
    </source>
</evidence>
<evidence type="ECO:0000256" key="1">
    <source>
        <dbReference type="ARBA" id="ARBA00001954"/>
    </source>
</evidence>
<dbReference type="RefSeq" id="WP_058356381.1">
    <property type="nucleotide sequence ID" value="NZ_CABKVG010000009.1"/>
</dbReference>
<evidence type="ECO:0000256" key="8">
    <source>
        <dbReference type="NCBIfam" id="TIGR03037"/>
    </source>
</evidence>
<evidence type="ECO:0000256" key="5">
    <source>
        <dbReference type="ARBA" id="ARBA00022964"/>
    </source>
</evidence>
<accession>A0ABY4E1I6</accession>
<reference evidence="9 10" key="1">
    <citation type="journal article" date="2022" name="Res Sq">
        <title>Evolution of multicellular longitudinally dividing oral cavity symbionts (Neisseriaceae).</title>
        <authorList>
            <person name="Nyongesa S."/>
            <person name="Weber P."/>
            <person name="Bernet E."/>
            <person name="Pullido F."/>
            <person name="Nieckarz M."/>
            <person name="Delaby M."/>
            <person name="Nieves C."/>
            <person name="Viehboeck T."/>
            <person name="Krause N."/>
            <person name="Rivera-Millot A."/>
            <person name="Nakamura A."/>
            <person name="Vischer N."/>
            <person name="VanNieuwenhze M."/>
            <person name="Brun Y."/>
            <person name="Cava F."/>
            <person name="Bulgheresi S."/>
            <person name="Veyrier F."/>
        </authorList>
    </citation>
    <scope>NUCLEOTIDE SEQUENCE [LARGE SCALE GENOMIC DNA]</scope>
    <source>
        <strain evidence="9 10">SN4</strain>
    </source>
</reference>
<keyword evidence="3" id="KW-0662">Pyridine nucleotide biosynthesis</keyword>
<keyword evidence="4" id="KW-0479">Metal-binding</keyword>